<proteinExistence type="predicted"/>
<feature type="compositionally biased region" description="Low complexity" evidence="1">
    <location>
        <begin position="132"/>
        <end position="152"/>
    </location>
</feature>
<dbReference type="EMBL" id="UZAL01001039">
    <property type="protein sequence ID" value="VDO74793.1"/>
    <property type="molecule type" value="Genomic_DNA"/>
</dbReference>
<name>A0A3P7ZAQ7_9TREM</name>
<reference evidence="2 3" key="1">
    <citation type="submission" date="2018-11" db="EMBL/GenBank/DDBJ databases">
        <authorList>
            <consortium name="Pathogen Informatics"/>
        </authorList>
    </citation>
    <scope>NUCLEOTIDE SEQUENCE [LARGE SCALE GENOMIC DNA]</scope>
    <source>
        <strain>Denwood</strain>
        <strain evidence="3">Zambia</strain>
    </source>
</reference>
<sequence>MLTTVPTSNSNMSSKIIPISPTSMKCLNSTGSISGSNMKPNIVRHSSLRFEKKTGSGRYSRLGGGVNGMMMHGGLVQRSNSDNYSHSSGLHGHSNRLPRGGMNNPRHNKAPNFKPPSNWGPMNMDYGNMGVAPSSSSSSAPGSSSIDINNSGNMGHWMMPSGGNINQNNPNMMQYNNPHSMQHHPYHSALNNRPMRPSYNLNGTVGHNPYNTGMMRGNKK</sequence>
<dbReference type="AlphaFoldDB" id="A0A3P7ZAQ7"/>
<protein>
    <submittedName>
        <fullName evidence="2">Uncharacterized protein</fullName>
    </submittedName>
</protein>
<feature type="region of interest" description="Disordered" evidence="1">
    <location>
        <begin position="79"/>
        <end position="117"/>
    </location>
</feature>
<organism evidence="2 3">
    <name type="scientific">Schistosoma mattheei</name>
    <dbReference type="NCBI Taxonomy" id="31246"/>
    <lineage>
        <taxon>Eukaryota</taxon>
        <taxon>Metazoa</taxon>
        <taxon>Spiralia</taxon>
        <taxon>Lophotrochozoa</taxon>
        <taxon>Platyhelminthes</taxon>
        <taxon>Trematoda</taxon>
        <taxon>Digenea</taxon>
        <taxon>Strigeidida</taxon>
        <taxon>Schistosomatoidea</taxon>
        <taxon>Schistosomatidae</taxon>
        <taxon>Schistosoma</taxon>
    </lineage>
</organism>
<evidence type="ECO:0000313" key="3">
    <source>
        <dbReference type="Proteomes" id="UP000269396"/>
    </source>
</evidence>
<keyword evidence="3" id="KW-1185">Reference proteome</keyword>
<evidence type="ECO:0000313" key="2">
    <source>
        <dbReference type="EMBL" id="VDO74793.1"/>
    </source>
</evidence>
<accession>A0A3P7ZAQ7</accession>
<evidence type="ECO:0000256" key="1">
    <source>
        <dbReference type="SAM" id="MobiDB-lite"/>
    </source>
</evidence>
<feature type="region of interest" description="Disordered" evidence="1">
    <location>
        <begin position="130"/>
        <end position="152"/>
    </location>
</feature>
<feature type="compositionally biased region" description="Polar residues" evidence="1">
    <location>
        <begin position="79"/>
        <end position="88"/>
    </location>
</feature>
<dbReference type="Proteomes" id="UP000269396">
    <property type="component" value="Unassembled WGS sequence"/>
</dbReference>
<gene>
    <name evidence="2" type="ORF">SMTD_LOCUS1017</name>
</gene>